<reference evidence="10" key="1">
    <citation type="submission" date="2008-08" db="EMBL/GenBank/DDBJ databases">
        <title>The complete genome sequence of Coprothermobacter proteolyticus strain ATCC 5245 / DSM 5265 / BT.</title>
        <authorList>
            <person name="Dodson R.J."/>
            <person name="Durkin A.S."/>
            <person name="Wu M."/>
            <person name="Eisen J."/>
            <person name="Sutton G."/>
        </authorList>
    </citation>
    <scope>NUCLEOTIDE SEQUENCE [LARGE SCALE GENOMIC DNA]</scope>
    <source>
        <strain evidence="10">ATCC 35245 / DSM 5265 / OCM 4 / BT</strain>
    </source>
</reference>
<keyword evidence="10" id="KW-1185">Reference proteome</keyword>
<dbReference type="HOGENOM" id="CLU_029424_0_1_9"/>
<name>B5Y707_COPPD</name>
<evidence type="ECO:0000313" key="10">
    <source>
        <dbReference type="Proteomes" id="UP000001732"/>
    </source>
</evidence>
<evidence type="ECO:0000256" key="1">
    <source>
        <dbReference type="ARBA" id="ARBA00005715"/>
    </source>
</evidence>
<dbReference type="eggNOG" id="COG3395">
    <property type="taxonomic scope" value="Bacteria"/>
</dbReference>
<accession>B5Y707</accession>
<reference evidence="9 10" key="2">
    <citation type="journal article" date="2014" name="Genome Announc.">
        <title>Complete Genome Sequence of Coprothermobacter proteolyticus DSM 5265.</title>
        <authorList>
            <person name="Alexiev A."/>
            <person name="Coil D.A."/>
            <person name="Badger J.H."/>
            <person name="Enticknap J."/>
            <person name="Ward N."/>
            <person name="Robb F.T."/>
            <person name="Eisen J.A."/>
        </authorList>
    </citation>
    <scope>NUCLEOTIDE SEQUENCE [LARGE SCALE GENOMIC DNA]</scope>
    <source>
        <strain evidence="10">ATCC 35245 / DSM 5265 / OCM 4 / BT</strain>
    </source>
</reference>
<dbReference type="Gene3D" id="3.40.980.20">
    <property type="entry name" value="Four-carbon acid sugar kinase, nucleotide binding domain"/>
    <property type="match status" value="1"/>
</dbReference>
<proteinExistence type="inferred from homology"/>
<evidence type="ECO:0000256" key="5">
    <source>
        <dbReference type="ARBA" id="ARBA00022840"/>
    </source>
</evidence>
<dbReference type="OrthoDB" id="9778478at2"/>
<gene>
    <name evidence="9" type="ordered locus">COPRO5265_0184</name>
</gene>
<dbReference type="RefSeq" id="WP_012544777.1">
    <property type="nucleotide sequence ID" value="NC_011295.1"/>
</dbReference>
<evidence type="ECO:0000259" key="8">
    <source>
        <dbReference type="Pfam" id="PF17042"/>
    </source>
</evidence>
<dbReference type="GO" id="GO:0005524">
    <property type="term" value="F:ATP binding"/>
    <property type="evidence" value="ECO:0007669"/>
    <property type="project" value="UniProtKB-KW"/>
</dbReference>
<organism evidence="9 10">
    <name type="scientific">Coprothermobacter proteolyticus (strain ATCC 35245 / DSM 5265 / OCM 4 / BT)</name>
    <dbReference type="NCBI Taxonomy" id="309798"/>
    <lineage>
        <taxon>Bacteria</taxon>
        <taxon>Pseudomonadati</taxon>
        <taxon>Coprothermobacterota</taxon>
        <taxon>Coprothermobacteria</taxon>
        <taxon>Coprothermobacterales</taxon>
        <taxon>Coprothermobacteraceae</taxon>
        <taxon>Coprothermobacter</taxon>
    </lineage>
</organism>
<evidence type="ECO:0000313" key="9">
    <source>
        <dbReference type="EMBL" id="ACI18127.1"/>
    </source>
</evidence>
<dbReference type="STRING" id="309798.COPRO5265_0184"/>
<keyword evidence="4" id="KW-0418">Kinase</keyword>
<comment type="similarity">
    <text evidence="1">Belongs to the four-carbon acid sugar kinase family.</text>
</comment>
<protein>
    <submittedName>
        <fullName evidence="9">Conserved protein</fullName>
    </submittedName>
</protein>
<dbReference type="InterPro" id="IPR037051">
    <property type="entry name" value="4-carb_acid_sugar_kinase_N_sf"/>
</dbReference>
<dbReference type="InterPro" id="IPR010737">
    <property type="entry name" value="4-carb_acid_sugar_kinase_N"/>
</dbReference>
<sequence length="419" mass="45414">MLEVAIIADDFTGANATGILLKKKGLKVTTLLKPNSNIDQVNAEVISISTNSRSIDPKEAYKRVYEATKTVIKSTPYVAKRIDSTLRGNLGAEIDAVLDAAGEGYRAAVVPVYPKSGRVCVGGYLLVNGTPLQLTEVAKDPKCPIRSSNVKELISSQTKRSIANITLDIVAGGRKAISDAFFQVKEDIVVFDAVTDDDIENIASALSSQEKIICVDPGPFTAAFIEQKMGFQKQDGIFLILGSVSELTTAQLNYLLKRKEAYICKISVPEILTNEEAAIKKALEVLIQHYKPGLIMGISTKGDASDVLDLQSYSIKAQCDPEEISNRINETLSRIAYTFVKDKPFSGIYITGGDTALAFFDVLGINEFTVESEVLPLAVHGTAKVNDRLYNVVTKGGLVGNVEALYDIVNYLESLMKGE</sequence>
<keyword evidence="5" id="KW-0067">ATP-binding</keyword>
<dbReference type="InterPro" id="IPR042213">
    <property type="entry name" value="NBD_C_sf"/>
</dbReference>
<dbReference type="Proteomes" id="UP000001732">
    <property type="component" value="Chromosome"/>
</dbReference>
<evidence type="ECO:0000256" key="6">
    <source>
        <dbReference type="ARBA" id="ARBA00023277"/>
    </source>
</evidence>
<evidence type="ECO:0000259" key="7">
    <source>
        <dbReference type="Pfam" id="PF07005"/>
    </source>
</evidence>
<dbReference type="SUPFAM" id="SSF142764">
    <property type="entry name" value="YgbK-like"/>
    <property type="match status" value="1"/>
</dbReference>
<keyword evidence="2" id="KW-0808">Transferase</keyword>
<dbReference type="InterPro" id="IPR031475">
    <property type="entry name" value="NBD_C"/>
</dbReference>
<keyword evidence="3" id="KW-0547">Nucleotide-binding</keyword>
<evidence type="ECO:0000256" key="2">
    <source>
        <dbReference type="ARBA" id="ARBA00022679"/>
    </source>
</evidence>
<dbReference type="EMBL" id="CP001145">
    <property type="protein sequence ID" value="ACI18127.1"/>
    <property type="molecule type" value="Genomic_DNA"/>
</dbReference>
<dbReference type="AlphaFoldDB" id="B5Y707"/>
<evidence type="ECO:0000256" key="3">
    <source>
        <dbReference type="ARBA" id="ARBA00022741"/>
    </source>
</evidence>
<feature type="domain" description="Four-carbon acid sugar kinase N-terminal" evidence="7">
    <location>
        <begin position="5"/>
        <end position="223"/>
    </location>
</feature>
<dbReference type="Gene3D" id="3.40.50.10840">
    <property type="entry name" value="Putative sugar-binding, N-terminal domain"/>
    <property type="match status" value="1"/>
</dbReference>
<dbReference type="Pfam" id="PF07005">
    <property type="entry name" value="SBD_N"/>
    <property type="match status" value="1"/>
</dbReference>
<dbReference type="GO" id="GO:0016301">
    <property type="term" value="F:kinase activity"/>
    <property type="evidence" value="ECO:0007669"/>
    <property type="project" value="UniProtKB-KW"/>
</dbReference>
<dbReference type="Pfam" id="PF17042">
    <property type="entry name" value="NBD_C"/>
    <property type="match status" value="1"/>
</dbReference>
<keyword evidence="6" id="KW-0119">Carbohydrate metabolism</keyword>
<evidence type="ECO:0000256" key="4">
    <source>
        <dbReference type="ARBA" id="ARBA00022777"/>
    </source>
</evidence>
<dbReference type="KEGG" id="cpo:COPRO5265_0184"/>
<feature type="domain" description="Four-carbon acid sugar kinase nucleotide binding" evidence="8">
    <location>
        <begin position="239"/>
        <end position="405"/>
    </location>
</feature>